<reference evidence="2" key="1">
    <citation type="journal article" date="2015" name="PLoS ONE">
        <title>Investigation of a Large Collection of Pseudomonas aeruginosa Bacteriophages Collected from a Single Environmental Source in Abidjan, Cote d'Ivoire.</title>
        <authorList>
            <person name="Essoh C."/>
            <person name="Latino L."/>
            <person name="Midoux C."/>
            <person name="Blouin Y."/>
            <person name="Loukou G."/>
            <person name="Nguetta S.P."/>
            <person name="Lathro S."/>
            <person name="Cablanmian A."/>
            <person name="Kouassi A.K."/>
            <person name="Vergnaud G."/>
            <person name="Pourcel C."/>
        </authorList>
    </citation>
    <scope>NUCLEOTIDE SEQUENCE [LARGE SCALE GENOMIC DNA]</scope>
</reference>
<name>A0A0A1IV36_9CAUD</name>
<evidence type="ECO:0000313" key="1">
    <source>
        <dbReference type="EMBL" id="CEF89631.1"/>
    </source>
</evidence>
<gene>
    <name evidence="1" type="primary">ORF141</name>
</gene>
<dbReference type="EMBL" id="LN610576">
    <property type="protein sequence ID" value="CEF89631.1"/>
    <property type="molecule type" value="Genomic_DNA"/>
</dbReference>
<accession>A0A0A1IV36</accession>
<proteinExistence type="predicted"/>
<dbReference type="Proteomes" id="UP000030225">
    <property type="component" value="Segment"/>
</dbReference>
<organism evidence="1 2">
    <name type="scientific">Pseudomonas phage vB_PaeM_PAO1_Ab17</name>
    <dbReference type="NCBI Taxonomy" id="1548904"/>
    <lineage>
        <taxon>Viruses</taxon>
        <taxon>Duplodnaviria</taxon>
        <taxon>Heunggongvirae</taxon>
        <taxon>Uroviricota</taxon>
        <taxon>Caudoviricetes</taxon>
        <taxon>Vandenendeviridae</taxon>
        <taxon>Nankokuvirus</taxon>
        <taxon>Nankokuvirus Ab03</taxon>
    </lineage>
</organism>
<sequence length="92" mass="10327">MHWNILDDVRASLAMVFLFEAVHDVAAWTLLGHKHGFAIEDVAALSAEFYLPLTEVFQALEEASGDVEEVRETLQQAAASRLVDDSLDYYSR</sequence>
<evidence type="ECO:0000313" key="2">
    <source>
        <dbReference type="Proteomes" id="UP000030225"/>
    </source>
</evidence>
<protein>
    <submittedName>
        <fullName evidence="1">Uncharacterized protein</fullName>
    </submittedName>
</protein>